<dbReference type="InterPro" id="IPR051786">
    <property type="entry name" value="ASN_synthetase/amidase"/>
</dbReference>
<dbReference type="SUPFAM" id="SSF52402">
    <property type="entry name" value="Adenine nucleotide alpha hydrolases-like"/>
    <property type="match status" value="1"/>
</dbReference>
<evidence type="ECO:0000256" key="1">
    <source>
        <dbReference type="ARBA" id="ARBA00005187"/>
    </source>
</evidence>
<sequence>MCGIIAFNDPTITDKTSVIESMMELIRHRGPNISGGGHYTNDQVALGFCRLSIIDLKGGAQPIYNEDNSILVTFNGEIYNFQSLRSELQAKGHVFKTKADTEVLLHGYEEWGMAGTLKRVRGMFAYLIWDNNKQTLYGARDFFGIKPLYYYQKDDTFIVGSEIKSFMAHPNFKKEFNPEALKPYLMNQYNDLPETFFKNVYRFPAGHWFELHDKDFQMHEYWDASYKIDYKLTPEQTIDAIDDTIKDSVKMHNIADVPVGSFLSEGVDSSYVTSLLKPKEVFSVNFDNGPYNEASAAKALADQEGLHFNATTVDGDEAFRDFAEMQYHMDEPDGNPSLIPLWYLCKIARQKVTVALSGEGADELFAGYVNYGMHSHHQLIKVFANGLAKLPKNSRYRLAKHIKKMRNFPGKTHLYTHTAEPSAYYVGESIIYDPDQPTIFTSKQANGIMKQPYQSDLTVNGIYQQDFKKVANAEEVKQMQYIDLHHFMLNDILQKADKISMAHSLELRVPFLDKKVAELANTIPSKLLLNSHDTKDIFRKAAARHLPSDWATRPKLGFPVPIKTWLREEKYYNNVKALFSEDWVSEFFDQDQIIQLLTDNFEGKIDGRRQVWTIFTFLTWYKLYFVDYENTVKNYAHVQPEVQALMDSGKLTN</sequence>
<keyword evidence="7" id="KW-0315">Glutamine amidotransferase</keyword>
<keyword evidence="6" id="KW-0028">Amino-acid biosynthesis</keyword>
<evidence type="ECO:0000313" key="10">
    <source>
        <dbReference type="EMBL" id="MFD1410697.1"/>
    </source>
</evidence>
<comment type="similarity">
    <text evidence="2">Belongs to the asparagine synthetase family.</text>
</comment>
<dbReference type="PROSITE" id="PS51278">
    <property type="entry name" value="GATASE_TYPE_2"/>
    <property type="match status" value="1"/>
</dbReference>
<feature type="domain" description="Glutamine amidotransferase type-2" evidence="9">
    <location>
        <begin position="2"/>
        <end position="214"/>
    </location>
</feature>
<dbReference type="PANTHER" id="PTHR43284:SF1">
    <property type="entry name" value="ASPARAGINE SYNTHETASE"/>
    <property type="match status" value="1"/>
</dbReference>
<dbReference type="PIRSF" id="PIRSF001589">
    <property type="entry name" value="Asn_synthetase_glu-h"/>
    <property type="match status" value="1"/>
</dbReference>
<dbReference type="InterPro" id="IPR006426">
    <property type="entry name" value="Asn_synth_AEB"/>
</dbReference>
<comment type="catalytic activity">
    <reaction evidence="8">
        <text>L-aspartate + L-glutamine + ATP + H2O = L-asparagine + L-glutamate + AMP + diphosphate + H(+)</text>
        <dbReference type="Rhea" id="RHEA:12228"/>
        <dbReference type="ChEBI" id="CHEBI:15377"/>
        <dbReference type="ChEBI" id="CHEBI:15378"/>
        <dbReference type="ChEBI" id="CHEBI:29985"/>
        <dbReference type="ChEBI" id="CHEBI:29991"/>
        <dbReference type="ChEBI" id="CHEBI:30616"/>
        <dbReference type="ChEBI" id="CHEBI:33019"/>
        <dbReference type="ChEBI" id="CHEBI:58048"/>
        <dbReference type="ChEBI" id="CHEBI:58359"/>
        <dbReference type="ChEBI" id="CHEBI:456215"/>
        <dbReference type="EC" id="6.3.5.4"/>
    </reaction>
</comment>
<keyword evidence="6" id="KW-0061">Asparagine biosynthesis</keyword>
<evidence type="ECO:0000256" key="5">
    <source>
        <dbReference type="ARBA" id="ARBA00022840"/>
    </source>
</evidence>
<dbReference type="Gene3D" id="3.40.50.620">
    <property type="entry name" value="HUPs"/>
    <property type="match status" value="1"/>
</dbReference>
<evidence type="ECO:0000256" key="7">
    <source>
        <dbReference type="ARBA" id="ARBA00022962"/>
    </source>
</evidence>
<organism evidence="10 11">
    <name type="scientific">Lapidilactobacillus gannanensis</name>
    <dbReference type="NCBI Taxonomy" id="2486002"/>
    <lineage>
        <taxon>Bacteria</taxon>
        <taxon>Bacillati</taxon>
        <taxon>Bacillota</taxon>
        <taxon>Bacilli</taxon>
        <taxon>Lactobacillales</taxon>
        <taxon>Lactobacillaceae</taxon>
        <taxon>Lapidilactobacillus</taxon>
    </lineage>
</organism>
<proteinExistence type="inferred from homology"/>
<name>A0ABW4BKC9_9LACO</name>
<keyword evidence="11" id="KW-1185">Reference proteome</keyword>
<dbReference type="Gene3D" id="3.60.20.10">
    <property type="entry name" value="Glutamine Phosphoribosylpyrophosphate, subunit 1, domain 1"/>
    <property type="match status" value="1"/>
</dbReference>
<dbReference type="EC" id="6.3.5.4" evidence="3"/>
<dbReference type="NCBIfam" id="TIGR01536">
    <property type="entry name" value="asn_synth_AEB"/>
    <property type="match status" value="1"/>
</dbReference>
<evidence type="ECO:0000256" key="4">
    <source>
        <dbReference type="ARBA" id="ARBA00022741"/>
    </source>
</evidence>
<keyword evidence="5" id="KW-0067">ATP-binding</keyword>
<dbReference type="CDD" id="cd00712">
    <property type="entry name" value="AsnB"/>
    <property type="match status" value="1"/>
</dbReference>
<dbReference type="RefSeq" id="WP_125651472.1">
    <property type="nucleotide sequence ID" value="NZ_JBHTOH010000023.1"/>
</dbReference>
<keyword evidence="4" id="KW-0547">Nucleotide-binding</keyword>
<comment type="pathway">
    <text evidence="1">Amino-acid biosynthesis; L-asparagine biosynthesis; L-asparagine from L-aspartate (L-Gln route): step 1/1.</text>
</comment>
<dbReference type="PANTHER" id="PTHR43284">
    <property type="entry name" value="ASPARAGINE SYNTHETASE (GLUTAMINE-HYDROLYZING)"/>
    <property type="match status" value="1"/>
</dbReference>
<dbReference type="Pfam" id="PF00733">
    <property type="entry name" value="Asn_synthase"/>
    <property type="match status" value="1"/>
</dbReference>
<dbReference type="SUPFAM" id="SSF56235">
    <property type="entry name" value="N-terminal nucleophile aminohydrolases (Ntn hydrolases)"/>
    <property type="match status" value="1"/>
</dbReference>
<gene>
    <name evidence="10" type="primary">asnB</name>
    <name evidence="10" type="ORF">ACFQ4R_03590</name>
</gene>
<evidence type="ECO:0000256" key="2">
    <source>
        <dbReference type="ARBA" id="ARBA00005752"/>
    </source>
</evidence>
<evidence type="ECO:0000256" key="8">
    <source>
        <dbReference type="ARBA" id="ARBA00048741"/>
    </source>
</evidence>
<evidence type="ECO:0000256" key="6">
    <source>
        <dbReference type="ARBA" id="ARBA00022888"/>
    </source>
</evidence>
<keyword evidence="10" id="KW-0436">Ligase</keyword>
<comment type="caution">
    <text evidence="10">The sequence shown here is derived from an EMBL/GenBank/DDBJ whole genome shotgun (WGS) entry which is preliminary data.</text>
</comment>
<dbReference type="CDD" id="cd01991">
    <property type="entry name" value="Asn_synthase_B_C"/>
    <property type="match status" value="1"/>
</dbReference>
<evidence type="ECO:0000256" key="3">
    <source>
        <dbReference type="ARBA" id="ARBA00012737"/>
    </source>
</evidence>
<dbReference type="InterPro" id="IPR014729">
    <property type="entry name" value="Rossmann-like_a/b/a_fold"/>
</dbReference>
<dbReference type="Pfam" id="PF13537">
    <property type="entry name" value="GATase_7"/>
    <property type="match status" value="1"/>
</dbReference>
<evidence type="ECO:0000259" key="9">
    <source>
        <dbReference type="PROSITE" id="PS51278"/>
    </source>
</evidence>
<dbReference type="InterPro" id="IPR029055">
    <property type="entry name" value="Ntn_hydrolases_N"/>
</dbReference>
<dbReference type="Proteomes" id="UP001597191">
    <property type="component" value="Unassembled WGS sequence"/>
</dbReference>
<dbReference type="InterPro" id="IPR001962">
    <property type="entry name" value="Asn_synthase"/>
</dbReference>
<protein>
    <recommendedName>
        <fullName evidence="3">asparagine synthase (glutamine-hydrolyzing)</fullName>
        <ecNumber evidence="3">6.3.5.4</ecNumber>
    </recommendedName>
</protein>
<dbReference type="EMBL" id="JBHTOH010000023">
    <property type="protein sequence ID" value="MFD1410697.1"/>
    <property type="molecule type" value="Genomic_DNA"/>
</dbReference>
<dbReference type="InterPro" id="IPR033738">
    <property type="entry name" value="AsnB_N"/>
</dbReference>
<dbReference type="InterPro" id="IPR017932">
    <property type="entry name" value="GATase_2_dom"/>
</dbReference>
<accession>A0ABW4BKC9</accession>
<reference evidence="11" key="1">
    <citation type="journal article" date="2019" name="Int. J. Syst. Evol. Microbiol.">
        <title>The Global Catalogue of Microorganisms (GCM) 10K type strain sequencing project: providing services to taxonomists for standard genome sequencing and annotation.</title>
        <authorList>
            <consortium name="The Broad Institute Genomics Platform"/>
            <consortium name="The Broad Institute Genome Sequencing Center for Infectious Disease"/>
            <person name="Wu L."/>
            <person name="Ma J."/>
        </authorList>
    </citation>
    <scope>NUCLEOTIDE SEQUENCE [LARGE SCALE GENOMIC DNA]</scope>
    <source>
        <strain evidence="11">CCM 8937</strain>
    </source>
</reference>
<dbReference type="GO" id="GO:0004066">
    <property type="term" value="F:asparagine synthase (glutamine-hydrolyzing) activity"/>
    <property type="evidence" value="ECO:0007669"/>
    <property type="project" value="UniProtKB-EC"/>
</dbReference>
<evidence type="ECO:0000313" key="11">
    <source>
        <dbReference type="Proteomes" id="UP001597191"/>
    </source>
</evidence>